<comment type="caution">
    <text evidence="2">The sequence shown here is derived from an EMBL/GenBank/DDBJ whole genome shotgun (WGS) entry which is preliminary data.</text>
</comment>
<dbReference type="Gene3D" id="3.30.70.60">
    <property type="match status" value="1"/>
</dbReference>
<gene>
    <name evidence="2" type="ORF">A2Y98_03485</name>
</gene>
<evidence type="ECO:0000313" key="3">
    <source>
        <dbReference type="Proteomes" id="UP000179099"/>
    </source>
</evidence>
<evidence type="ECO:0000313" key="2">
    <source>
        <dbReference type="EMBL" id="OGZ33718.1"/>
    </source>
</evidence>
<dbReference type="EMBL" id="MHMW01000027">
    <property type="protein sequence ID" value="OGZ33718.1"/>
    <property type="molecule type" value="Genomic_DNA"/>
</dbReference>
<evidence type="ECO:0000256" key="1">
    <source>
        <dbReference type="SAM" id="Phobius"/>
    </source>
</evidence>
<dbReference type="Pfam" id="PF04350">
    <property type="entry name" value="PilO"/>
    <property type="match status" value="1"/>
</dbReference>
<protein>
    <submittedName>
        <fullName evidence="2">Uncharacterized protein</fullName>
    </submittedName>
</protein>
<dbReference type="InterPro" id="IPR014717">
    <property type="entry name" value="Transl_elong_EF1B/ribsomal_bS6"/>
</dbReference>
<dbReference type="AlphaFoldDB" id="A0A1G2F7X0"/>
<dbReference type="InterPro" id="IPR007445">
    <property type="entry name" value="PilO"/>
</dbReference>
<organism evidence="2 3">
    <name type="scientific">Candidatus Portnoybacteria bacterium RBG_19FT_COMBO_36_7</name>
    <dbReference type="NCBI Taxonomy" id="1801992"/>
    <lineage>
        <taxon>Bacteria</taxon>
        <taxon>Candidatus Portnoyibacteriota</taxon>
    </lineage>
</organism>
<accession>A0A1G2F7X0</accession>
<feature type="transmembrane region" description="Helical" evidence="1">
    <location>
        <begin position="7"/>
        <end position="29"/>
    </location>
</feature>
<reference evidence="2 3" key="1">
    <citation type="journal article" date="2016" name="Nat. Commun.">
        <title>Thousands of microbial genomes shed light on interconnected biogeochemical processes in an aquifer system.</title>
        <authorList>
            <person name="Anantharaman K."/>
            <person name="Brown C.T."/>
            <person name="Hug L.A."/>
            <person name="Sharon I."/>
            <person name="Castelle C.J."/>
            <person name="Probst A.J."/>
            <person name="Thomas B.C."/>
            <person name="Singh A."/>
            <person name="Wilkins M.J."/>
            <person name="Karaoz U."/>
            <person name="Brodie E.L."/>
            <person name="Williams K.H."/>
            <person name="Hubbard S.S."/>
            <person name="Banfield J.F."/>
        </authorList>
    </citation>
    <scope>NUCLEOTIDE SEQUENCE [LARGE SCALE GENOMIC DNA]</scope>
</reference>
<dbReference type="PANTHER" id="PTHR39555">
    <property type="entry name" value="FIMBRIAL ASSEMBLY PROTEIN PILO-LIKE PROTEIN-RELATED"/>
    <property type="match status" value="1"/>
</dbReference>
<keyword evidence="1" id="KW-0472">Membrane</keyword>
<dbReference type="STRING" id="1801992.A2Y98_03485"/>
<dbReference type="Proteomes" id="UP000179099">
    <property type="component" value="Unassembled WGS sequence"/>
</dbReference>
<sequence length="200" mass="22163">MRLSKESLVVISCLGALALVAAIFIMPAFDSVKASKQTISDNQAVLEEAELFNQKIAGFNSQYKKDELERLLSVLPKQEELPVLLIQLEGLATSNGLIMESVDFSKIEDNSKNLQSRSSFESEDGLSAESVVLSQKSKAQLYKILLVSLKLNGGYNEFKNYLKAVEKNSRLMDVISLSMGGSSRISQSYTFSVNLQVYYQ</sequence>
<keyword evidence="1" id="KW-0812">Transmembrane</keyword>
<keyword evidence="1" id="KW-1133">Transmembrane helix</keyword>
<name>A0A1G2F7X0_9BACT</name>
<proteinExistence type="predicted"/>
<dbReference type="PANTHER" id="PTHR39555:SF1">
    <property type="entry name" value="TYPE IV PILUS INNER MEMBRANE COMPONENT PILO"/>
    <property type="match status" value="1"/>
</dbReference>